<evidence type="ECO:0000259" key="10">
    <source>
        <dbReference type="PROSITE" id="PS50110"/>
    </source>
</evidence>
<dbReference type="Pfam" id="PF13641">
    <property type="entry name" value="Glyco_tranf_2_3"/>
    <property type="match status" value="1"/>
</dbReference>
<dbReference type="PANTHER" id="PTHR43867">
    <property type="entry name" value="CELLULOSE SYNTHASE CATALYTIC SUBUNIT A [UDP-FORMING]"/>
    <property type="match status" value="1"/>
</dbReference>
<accession>A0A021VWZ6</accession>
<comment type="subcellular location">
    <subcellularLocation>
        <location evidence="1">Membrane</location>
        <topology evidence="1">Multi-pass membrane protein</topology>
    </subcellularLocation>
</comment>
<keyword evidence="6 9" id="KW-0472">Membrane</keyword>
<dbReference type="InterPro" id="IPR001789">
    <property type="entry name" value="Sig_transdc_resp-reg_receiver"/>
</dbReference>
<dbReference type="Proteomes" id="UP000019753">
    <property type="component" value="Unassembled WGS sequence"/>
</dbReference>
<feature type="transmembrane region" description="Helical" evidence="9">
    <location>
        <begin position="346"/>
        <end position="368"/>
    </location>
</feature>
<gene>
    <name evidence="11" type="ORF">N866_19375</name>
</gene>
<dbReference type="PANTHER" id="PTHR43867:SF2">
    <property type="entry name" value="CELLULOSE SYNTHASE CATALYTIC SUBUNIT A [UDP-FORMING]"/>
    <property type="match status" value="1"/>
</dbReference>
<dbReference type="PROSITE" id="PS50110">
    <property type="entry name" value="RESPONSE_REGULATORY"/>
    <property type="match status" value="1"/>
</dbReference>
<dbReference type="AlphaFoldDB" id="A0A021VWZ6"/>
<dbReference type="InterPro" id="IPR011006">
    <property type="entry name" value="CheY-like_superfamily"/>
</dbReference>
<organism evidence="11 12">
    <name type="scientific">Actinotalea ferrariae CF5-4</name>
    <dbReference type="NCBI Taxonomy" id="948458"/>
    <lineage>
        <taxon>Bacteria</taxon>
        <taxon>Bacillati</taxon>
        <taxon>Actinomycetota</taxon>
        <taxon>Actinomycetes</taxon>
        <taxon>Micrococcales</taxon>
        <taxon>Cellulomonadaceae</taxon>
        <taxon>Actinotalea</taxon>
    </lineage>
</organism>
<evidence type="ECO:0000256" key="8">
    <source>
        <dbReference type="SAM" id="MobiDB-lite"/>
    </source>
</evidence>
<feature type="modified residue" description="4-aspartylphosphate" evidence="7">
    <location>
        <position position="69"/>
    </location>
</feature>
<evidence type="ECO:0000256" key="2">
    <source>
        <dbReference type="ARBA" id="ARBA00022676"/>
    </source>
</evidence>
<keyword evidence="7" id="KW-0597">Phosphoprotein</keyword>
<keyword evidence="5 9" id="KW-1133">Transmembrane helix</keyword>
<comment type="caution">
    <text evidence="11">The sequence shown here is derived from an EMBL/GenBank/DDBJ whole genome shotgun (WGS) entry which is preliminary data.</text>
</comment>
<keyword evidence="3 11" id="KW-0808">Transferase</keyword>
<dbReference type="Gene3D" id="3.30.70.270">
    <property type="match status" value="1"/>
</dbReference>
<dbReference type="SUPFAM" id="SSF52172">
    <property type="entry name" value="CheY-like"/>
    <property type="match status" value="1"/>
</dbReference>
<dbReference type="SUPFAM" id="SSF55073">
    <property type="entry name" value="Nucleotide cyclase"/>
    <property type="match status" value="1"/>
</dbReference>
<feature type="transmembrane region" description="Helical" evidence="9">
    <location>
        <begin position="380"/>
        <end position="403"/>
    </location>
</feature>
<dbReference type="Gene3D" id="3.40.50.2300">
    <property type="match status" value="1"/>
</dbReference>
<evidence type="ECO:0000256" key="4">
    <source>
        <dbReference type="ARBA" id="ARBA00022692"/>
    </source>
</evidence>
<dbReference type="Gene3D" id="3.90.550.10">
    <property type="entry name" value="Spore Coat Polysaccharide Biosynthesis Protein SpsA, Chain A"/>
    <property type="match status" value="1"/>
</dbReference>
<evidence type="ECO:0000313" key="11">
    <source>
        <dbReference type="EMBL" id="EYR63597.1"/>
    </source>
</evidence>
<evidence type="ECO:0000256" key="6">
    <source>
        <dbReference type="ARBA" id="ARBA00023136"/>
    </source>
</evidence>
<keyword evidence="4 9" id="KW-0812">Transmembrane</keyword>
<evidence type="ECO:0000256" key="9">
    <source>
        <dbReference type="SAM" id="Phobius"/>
    </source>
</evidence>
<evidence type="ECO:0000313" key="12">
    <source>
        <dbReference type="Proteomes" id="UP000019753"/>
    </source>
</evidence>
<dbReference type="SUPFAM" id="SSF53448">
    <property type="entry name" value="Nucleotide-diphospho-sugar transferases"/>
    <property type="match status" value="1"/>
</dbReference>
<evidence type="ECO:0000256" key="3">
    <source>
        <dbReference type="ARBA" id="ARBA00022679"/>
    </source>
</evidence>
<dbReference type="InterPro" id="IPR029044">
    <property type="entry name" value="Nucleotide-diphossugar_trans"/>
</dbReference>
<protein>
    <submittedName>
        <fullName evidence="11">Glycosyl transferase</fullName>
    </submittedName>
</protein>
<dbReference type="GO" id="GO:0000160">
    <property type="term" value="P:phosphorelay signal transduction system"/>
    <property type="evidence" value="ECO:0007669"/>
    <property type="project" value="InterPro"/>
</dbReference>
<dbReference type="InterPro" id="IPR000160">
    <property type="entry name" value="GGDEF_dom"/>
</dbReference>
<evidence type="ECO:0000256" key="1">
    <source>
        <dbReference type="ARBA" id="ARBA00004141"/>
    </source>
</evidence>
<keyword evidence="12" id="KW-1185">Reference proteome</keyword>
<dbReference type="SMART" id="SM00448">
    <property type="entry name" value="REC"/>
    <property type="match status" value="1"/>
</dbReference>
<evidence type="ECO:0000256" key="5">
    <source>
        <dbReference type="ARBA" id="ARBA00022989"/>
    </source>
</evidence>
<dbReference type="EMBL" id="AXCW01000081">
    <property type="protein sequence ID" value="EYR63597.1"/>
    <property type="molecule type" value="Genomic_DNA"/>
</dbReference>
<dbReference type="InterPro" id="IPR043128">
    <property type="entry name" value="Rev_trsase/Diguanyl_cyclase"/>
</dbReference>
<dbReference type="InterPro" id="IPR029787">
    <property type="entry name" value="Nucleotide_cyclase"/>
</dbReference>
<dbReference type="CDD" id="cd06423">
    <property type="entry name" value="CESA_like"/>
    <property type="match status" value="1"/>
</dbReference>
<feature type="region of interest" description="Disordered" evidence="8">
    <location>
        <begin position="787"/>
        <end position="806"/>
    </location>
</feature>
<dbReference type="GO" id="GO:0016757">
    <property type="term" value="F:glycosyltransferase activity"/>
    <property type="evidence" value="ECO:0007669"/>
    <property type="project" value="UniProtKB-KW"/>
</dbReference>
<reference evidence="11 12" key="1">
    <citation type="submission" date="2014-01" db="EMBL/GenBank/DDBJ databases">
        <title>Actinotalea ferrariae CF5-4.</title>
        <authorList>
            <person name="Chen F."/>
            <person name="Li Y."/>
            <person name="Wang G."/>
        </authorList>
    </citation>
    <scope>NUCLEOTIDE SEQUENCE [LARGE SCALE GENOMIC DNA]</scope>
    <source>
        <strain evidence="11 12">CF5-4</strain>
    </source>
</reference>
<feature type="domain" description="Response regulatory" evidence="10">
    <location>
        <begin position="20"/>
        <end position="136"/>
    </location>
</feature>
<dbReference type="InterPro" id="IPR050321">
    <property type="entry name" value="Glycosyltr_2/OpgH_subfam"/>
</dbReference>
<name>A0A021VWZ6_9CELL</name>
<evidence type="ECO:0000256" key="7">
    <source>
        <dbReference type="PROSITE-ProRule" id="PRU00169"/>
    </source>
</evidence>
<dbReference type="Pfam" id="PF00072">
    <property type="entry name" value="Response_reg"/>
    <property type="match status" value="1"/>
</dbReference>
<dbReference type="Pfam" id="PF00990">
    <property type="entry name" value="GGDEF"/>
    <property type="match status" value="1"/>
</dbReference>
<sequence>MGGVTAVQVGRDAPHVRGRRALVVDDDEMVVALVRAGLEGEGVEVVTAADGREALDQLARSVPDVVVSDVNMPGMDGFALVSRLRAEPATRSVPLVFLTSRSHADDVLTGLALGADDYVRKPFELTELVARVVAKIHRPPVPVDTLVRDVRTGLLSASRLHEEIDHEAGRAARTGRPAAVAVLDVAERDQLVERFGARADDDLAVQVAQRVGVHLGSALDRVARDAAGRFLVLLPESGPDEVRTRLTRVAEALAGERLTVAGEGVQVTPVVGWASLDPHPGPGAAGPGAAELVERATVAADAATLHLDLQPVRWTPALAGTTPPAGRRARPSRAARLRTVLGRLRTAWQIALTLLLGVVVPFAVYVGLYELAGVDVSRPLYLVVVGALLLTAGAIWTEGFLALRATRPPEEPASPPPPASAVIAAYLPNEAATVVETVESFLRQDYPAGLQVVLAYNTPRPMAVEDTLAQLALRDPRLLPLRVEGSTSKAQNVNAALAHVTGEFVGVFDADHHPDAGSFLRAWRWLSHGYDVVQGHCVIRNGDASWVARTNAVEFESIYAVSHPGRARLHRFGIFGGSNGYWRTSLLRQVRMHGFMLTEDIDSSLRVVEEGGRIASDPGLVSRELAPTTLAALWNQRMRWAQGWFQVSRKHLLRAWRSPALSLRQKLGMTFLLGWREVYPWLSLQMFPLVAFMAWREGGADRLDWLVPVFVLTTLFTASVGPGQTLFARRLAVPEIRRQPGWFWRYLLVSSFVYTELKNVIGRVAQVKELMGEREWKVTPRATAPAAPTTPAVVATPTVTEASGAR</sequence>
<keyword evidence="2" id="KW-0328">Glycosyltransferase</keyword>
<dbReference type="GO" id="GO:0016020">
    <property type="term" value="C:membrane"/>
    <property type="evidence" value="ECO:0007669"/>
    <property type="project" value="UniProtKB-SubCell"/>
</dbReference>
<proteinExistence type="predicted"/>